<comment type="caution">
    <text evidence="1">The sequence shown here is derived from an EMBL/GenBank/DDBJ whole genome shotgun (WGS) entry which is preliminary data.</text>
</comment>
<proteinExistence type="predicted"/>
<keyword evidence="2" id="KW-1185">Reference proteome</keyword>
<dbReference type="EMBL" id="JACEIK010004399">
    <property type="protein sequence ID" value="MCD9645325.1"/>
    <property type="molecule type" value="Genomic_DNA"/>
</dbReference>
<evidence type="ECO:0000313" key="1">
    <source>
        <dbReference type="EMBL" id="MCD9645325.1"/>
    </source>
</evidence>
<reference evidence="1 2" key="1">
    <citation type="journal article" date="2021" name="BMC Genomics">
        <title>Datura genome reveals duplications of psychoactive alkaloid biosynthetic genes and high mutation rate following tissue culture.</title>
        <authorList>
            <person name="Rajewski A."/>
            <person name="Carter-House D."/>
            <person name="Stajich J."/>
            <person name="Litt A."/>
        </authorList>
    </citation>
    <scope>NUCLEOTIDE SEQUENCE [LARGE SCALE GENOMIC DNA]</scope>
    <source>
        <strain evidence="1">AR-01</strain>
    </source>
</reference>
<accession>A0ABS8VGM6</accession>
<dbReference type="Proteomes" id="UP000823775">
    <property type="component" value="Unassembled WGS sequence"/>
</dbReference>
<sequence length="106" mass="11726">MPIKSSLANRVRKPRTQSMSEIPETITILASASLMSLSIKFLMVSTTSGIKWDASEIDFLCKKGMPVVVDAGLIHKDEGLVKKFVFDEVMKKGAVFIEELHEGDNL</sequence>
<gene>
    <name evidence="1" type="ORF">HAX54_034163</name>
</gene>
<evidence type="ECO:0000313" key="2">
    <source>
        <dbReference type="Proteomes" id="UP000823775"/>
    </source>
</evidence>
<protein>
    <submittedName>
        <fullName evidence="1">Uncharacterized protein</fullName>
    </submittedName>
</protein>
<organism evidence="1 2">
    <name type="scientific">Datura stramonium</name>
    <name type="common">Jimsonweed</name>
    <name type="synonym">Common thornapple</name>
    <dbReference type="NCBI Taxonomy" id="4076"/>
    <lineage>
        <taxon>Eukaryota</taxon>
        <taxon>Viridiplantae</taxon>
        <taxon>Streptophyta</taxon>
        <taxon>Embryophyta</taxon>
        <taxon>Tracheophyta</taxon>
        <taxon>Spermatophyta</taxon>
        <taxon>Magnoliopsida</taxon>
        <taxon>eudicotyledons</taxon>
        <taxon>Gunneridae</taxon>
        <taxon>Pentapetalae</taxon>
        <taxon>asterids</taxon>
        <taxon>lamiids</taxon>
        <taxon>Solanales</taxon>
        <taxon>Solanaceae</taxon>
        <taxon>Solanoideae</taxon>
        <taxon>Datureae</taxon>
        <taxon>Datura</taxon>
    </lineage>
</organism>
<name>A0ABS8VGM6_DATST</name>